<dbReference type="Proteomes" id="UP000198242">
    <property type="component" value="Chromosome I"/>
</dbReference>
<feature type="region of interest" description="Disordered" evidence="1">
    <location>
        <begin position="119"/>
        <end position="231"/>
    </location>
</feature>
<organism evidence="2 3">
    <name type="scientific">Micromonospora viridifaciens</name>
    <dbReference type="NCBI Taxonomy" id="1881"/>
    <lineage>
        <taxon>Bacteria</taxon>
        <taxon>Bacillati</taxon>
        <taxon>Actinomycetota</taxon>
        <taxon>Actinomycetes</taxon>
        <taxon>Micromonosporales</taxon>
        <taxon>Micromonosporaceae</taxon>
        <taxon>Micromonospora</taxon>
    </lineage>
</organism>
<dbReference type="Gene3D" id="3.40.50.970">
    <property type="match status" value="1"/>
</dbReference>
<name>A0A1C4VVL9_MICVI</name>
<dbReference type="EMBL" id="LT607411">
    <property type="protein sequence ID" value="SCE87875.1"/>
    <property type="molecule type" value="Genomic_DNA"/>
</dbReference>
<gene>
    <name evidence="2" type="ORF">GA0074695_1823</name>
</gene>
<accession>A0A1C4VVL9</accession>
<evidence type="ECO:0000313" key="2">
    <source>
        <dbReference type="EMBL" id="SCE87875.1"/>
    </source>
</evidence>
<evidence type="ECO:0000256" key="1">
    <source>
        <dbReference type="SAM" id="MobiDB-lite"/>
    </source>
</evidence>
<reference evidence="3" key="1">
    <citation type="submission" date="2016-06" db="EMBL/GenBank/DDBJ databases">
        <authorList>
            <person name="Varghese N."/>
            <person name="Submissions Spin"/>
        </authorList>
    </citation>
    <scope>NUCLEOTIDE SEQUENCE [LARGE SCALE GENOMIC DNA]</scope>
    <source>
        <strain evidence="3">DSM 43909</strain>
    </source>
</reference>
<keyword evidence="3" id="KW-1185">Reference proteome</keyword>
<dbReference type="InterPro" id="IPR029061">
    <property type="entry name" value="THDP-binding"/>
</dbReference>
<protein>
    <recommendedName>
        <fullName evidence="4">Transketolase</fullName>
    </recommendedName>
</protein>
<dbReference type="GO" id="GO:0000287">
    <property type="term" value="F:magnesium ion binding"/>
    <property type="evidence" value="ECO:0007669"/>
    <property type="project" value="UniProtKB-ARBA"/>
</dbReference>
<feature type="compositionally biased region" description="Low complexity" evidence="1">
    <location>
        <begin position="170"/>
        <end position="209"/>
    </location>
</feature>
<dbReference type="AlphaFoldDB" id="A0A1C4VVL9"/>
<dbReference type="SUPFAM" id="SSF52518">
    <property type="entry name" value="Thiamin diphosphate-binding fold (THDP-binding)"/>
    <property type="match status" value="1"/>
</dbReference>
<evidence type="ECO:0000313" key="3">
    <source>
        <dbReference type="Proteomes" id="UP000198242"/>
    </source>
</evidence>
<sequence length="231" mass="23154">MLSDVTTPHDLDDRFREALGALGEPARRRDLAEWLPDGGPLTGAQALALFDAQLTSRLLDLAGRWLRGFGEGYYTIGSAGHESNAAVAAALRPTDPALLHYRSGAFYCVRAVQAAGDFPAAPPGGRPAGGDGSDDDSGPGAHESGGVGSDAADRLPPAPATGPSPVAGLSSAAGPSPVVDPAAGPSSAADPAAGGVEEAAAEVGLEPGGRPSTPWPPDRAGARTARWRLPS</sequence>
<evidence type="ECO:0008006" key="4">
    <source>
        <dbReference type="Google" id="ProtNLM"/>
    </source>
</evidence>
<proteinExistence type="predicted"/>